<organism evidence="2 3">
    <name type="scientific">Halosimplex pelagicum</name>
    <dbReference type="NCBI Taxonomy" id="869886"/>
    <lineage>
        <taxon>Archaea</taxon>
        <taxon>Methanobacteriati</taxon>
        <taxon>Methanobacteriota</taxon>
        <taxon>Stenosarchaea group</taxon>
        <taxon>Halobacteria</taxon>
        <taxon>Halobacteriales</taxon>
        <taxon>Haloarculaceae</taxon>
        <taxon>Halosimplex</taxon>
    </lineage>
</organism>
<dbReference type="KEGG" id="hpel:HZS54_12525"/>
<dbReference type="Proteomes" id="UP000509346">
    <property type="component" value="Chromosome"/>
</dbReference>
<proteinExistence type="predicted"/>
<reference evidence="2 3" key="1">
    <citation type="submission" date="2020-07" db="EMBL/GenBank/DDBJ databases">
        <title>Halosimplex litoreum sp. nov. and Halosimplex rubrum sp. nov., isolated from different salt environments.</title>
        <authorList>
            <person name="Cui H."/>
        </authorList>
    </citation>
    <scope>NUCLEOTIDE SEQUENCE [LARGE SCALE GENOMIC DNA]</scope>
    <source>
        <strain evidence="2 3">R2</strain>
    </source>
</reference>
<feature type="compositionally biased region" description="Acidic residues" evidence="1">
    <location>
        <begin position="208"/>
        <end position="218"/>
    </location>
</feature>
<protein>
    <submittedName>
        <fullName evidence="2">Uncharacterized protein</fullName>
    </submittedName>
</protein>
<dbReference type="RefSeq" id="WP_179922859.1">
    <property type="nucleotide sequence ID" value="NZ_CP058909.1"/>
</dbReference>
<evidence type="ECO:0000313" key="2">
    <source>
        <dbReference type="EMBL" id="QLH82391.1"/>
    </source>
</evidence>
<feature type="region of interest" description="Disordered" evidence="1">
    <location>
        <begin position="202"/>
        <end position="231"/>
    </location>
</feature>
<name>A0A7D5T452_9EURY</name>
<dbReference type="GeneID" id="56083428"/>
<dbReference type="Pfam" id="PF21811">
    <property type="entry name" value="RdfA"/>
    <property type="match status" value="1"/>
</dbReference>
<evidence type="ECO:0000313" key="3">
    <source>
        <dbReference type="Proteomes" id="UP000509346"/>
    </source>
</evidence>
<dbReference type="OrthoDB" id="304916at2157"/>
<dbReference type="InterPro" id="IPR048925">
    <property type="entry name" value="RdfA"/>
</dbReference>
<dbReference type="AlphaFoldDB" id="A0A7D5T452"/>
<sequence length="231" mass="26045">MTNHCCKIGKTIDKYHLQESVIGGDLNDSLKARWLGQNEFPETATRPLTHWFNQKILKKVYSEHGRKAIETQLESDLEALNSDDEVTRGAIIDDLADDGIDGEELLDDFAKRSTMYRHLTQCLEAEKNTESDSDSNWEEDKIEYARDTMQKNVADVLRSLERKGELPNGTEAEIQTPIILSCPECSTQTRFSRAKKRGYICADHSDTDGDIQADDIDGDDGRETKTTANPS</sequence>
<gene>
    <name evidence="2" type="ORF">HZS54_12525</name>
</gene>
<evidence type="ECO:0000256" key="1">
    <source>
        <dbReference type="SAM" id="MobiDB-lite"/>
    </source>
</evidence>
<accession>A0A7D5T452</accession>
<dbReference type="EMBL" id="CP058909">
    <property type="protein sequence ID" value="QLH82391.1"/>
    <property type="molecule type" value="Genomic_DNA"/>
</dbReference>
<keyword evidence="3" id="KW-1185">Reference proteome</keyword>